<dbReference type="Pfam" id="PF25484">
    <property type="entry name" value="DUF7907"/>
    <property type="match status" value="1"/>
</dbReference>
<name>A0A2J6R5W1_HYAVF</name>
<accession>A0A2J6R5W1</accession>
<dbReference type="STRING" id="1149755.A0A2J6R5W1"/>
<evidence type="ECO:0000259" key="2">
    <source>
        <dbReference type="Pfam" id="PF25484"/>
    </source>
</evidence>
<dbReference type="EMBL" id="KZ613955">
    <property type="protein sequence ID" value="PMD33902.1"/>
    <property type="molecule type" value="Genomic_DNA"/>
</dbReference>
<dbReference type="InterPro" id="IPR057229">
    <property type="entry name" value="DUF7907"/>
</dbReference>
<reference evidence="3 4" key="1">
    <citation type="submission" date="2016-04" db="EMBL/GenBank/DDBJ databases">
        <title>A degradative enzymes factory behind the ericoid mycorrhizal symbiosis.</title>
        <authorList>
            <consortium name="DOE Joint Genome Institute"/>
            <person name="Martino E."/>
            <person name="Morin E."/>
            <person name="Grelet G."/>
            <person name="Kuo A."/>
            <person name="Kohler A."/>
            <person name="Daghino S."/>
            <person name="Barry K."/>
            <person name="Choi C."/>
            <person name="Cichocki N."/>
            <person name="Clum A."/>
            <person name="Copeland A."/>
            <person name="Hainaut M."/>
            <person name="Haridas S."/>
            <person name="Labutti K."/>
            <person name="Lindquist E."/>
            <person name="Lipzen A."/>
            <person name="Khouja H.-R."/>
            <person name="Murat C."/>
            <person name="Ohm R."/>
            <person name="Olson A."/>
            <person name="Spatafora J."/>
            <person name="Veneault-Fourrey C."/>
            <person name="Henrissat B."/>
            <person name="Grigoriev I."/>
            <person name="Martin F."/>
            <person name="Perotto S."/>
        </authorList>
    </citation>
    <scope>NUCLEOTIDE SEQUENCE [LARGE SCALE GENOMIC DNA]</scope>
    <source>
        <strain evidence="3 4">F</strain>
    </source>
</reference>
<evidence type="ECO:0000313" key="3">
    <source>
        <dbReference type="EMBL" id="PMD33902.1"/>
    </source>
</evidence>
<proteinExistence type="predicted"/>
<keyword evidence="1" id="KW-0732">Signal</keyword>
<feature type="chain" id="PRO_5014364972" description="DUF7907 domain-containing protein" evidence="1">
    <location>
        <begin position="21"/>
        <end position="199"/>
    </location>
</feature>
<evidence type="ECO:0000256" key="1">
    <source>
        <dbReference type="SAM" id="SignalP"/>
    </source>
</evidence>
<dbReference type="OrthoDB" id="3515453at2759"/>
<protein>
    <recommendedName>
        <fullName evidence="2">DUF7907 domain-containing protein</fullName>
    </recommendedName>
</protein>
<sequence length="199" mass="21373">MQSTMALVLALAFGVSQAVAQNTNQSAAFNLVISSANKTLDGSFLGACHEGAAFEGLCPGPANATAEYNQYAFNYTASETPDPVLGITGQLTWVLQSANIKLSSPLSITANLVSNVAVPLFVPSSSSTYIGFDKDDKLFIPQYYDDTVTPPKADSKQIQRWYVCTTQDAYLYSTLAWVIGAHAPENPSCQKVDVKRVFV</sequence>
<gene>
    <name evidence="3" type="ORF">L207DRAFT_498451</name>
</gene>
<dbReference type="AlphaFoldDB" id="A0A2J6R5W1"/>
<organism evidence="3 4">
    <name type="scientific">Hyaloscypha variabilis (strain UAMH 11265 / GT02V1 / F)</name>
    <name type="common">Meliniomyces variabilis</name>
    <dbReference type="NCBI Taxonomy" id="1149755"/>
    <lineage>
        <taxon>Eukaryota</taxon>
        <taxon>Fungi</taxon>
        <taxon>Dikarya</taxon>
        <taxon>Ascomycota</taxon>
        <taxon>Pezizomycotina</taxon>
        <taxon>Leotiomycetes</taxon>
        <taxon>Helotiales</taxon>
        <taxon>Hyaloscyphaceae</taxon>
        <taxon>Hyaloscypha</taxon>
        <taxon>Hyaloscypha variabilis</taxon>
    </lineage>
</organism>
<feature type="signal peptide" evidence="1">
    <location>
        <begin position="1"/>
        <end position="20"/>
    </location>
</feature>
<feature type="domain" description="DUF7907" evidence="2">
    <location>
        <begin position="26"/>
        <end position="197"/>
    </location>
</feature>
<evidence type="ECO:0000313" key="4">
    <source>
        <dbReference type="Proteomes" id="UP000235786"/>
    </source>
</evidence>
<keyword evidence="4" id="KW-1185">Reference proteome</keyword>
<dbReference type="Proteomes" id="UP000235786">
    <property type="component" value="Unassembled WGS sequence"/>
</dbReference>